<comment type="caution">
    <text evidence="2">The sequence shown here is derived from an EMBL/GenBank/DDBJ whole genome shotgun (WGS) entry which is preliminary data.</text>
</comment>
<evidence type="ECO:0000259" key="1">
    <source>
        <dbReference type="PROSITE" id="PS51186"/>
    </source>
</evidence>
<dbReference type="InterPro" id="IPR000182">
    <property type="entry name" value="GNAT_dom"/>
</dbReference>
<dbReference type="Gene3D" id="3.40.630.30">
    <property type="match status" value="1"/>
</dbReference>
<dbReference type="Proteomes" id="UP000824192">
    <property type="component" value="Unassembled WGS sequence"/>
</dbReference>
<dbReference type="SUPFAM" id="SSF55729">
    <property type="entry name" value="Acyl-CoA N-acyltransferases (Nat)"/>
    <property type="match status" value="1"/>
</dbReference>
<dbReference type="GO" id="GO:0030649">
    <property type="term" value="P:aminoglycoside antibiotic catabolic process"/>
    <property type="evidence" value="ECO:0007669"/>
    <property type="project" value="TreeGrafter"/>
</dbReference>
<accession>A0A9D1RUH5</accession>
<feature type="domain" description="N-acetyltransferase" evidence="1">
    <location>
        <begin position="1"/>
        <end position="141"/>
    </location>
</feature>
<reference evidence="2" key="1">
    <citation type="journal article" date="2021" name="PeerJ">
        <title>Extensive microbial diversity within the chicken gut microbiome revealed by metagenomics and culture.</title>
        <authorList>
            <person name="Gilroy R."/>
            <person name="Ravi A."/>
            <person name="Getino M."/>
            <person name="Pursley I."/>
            <person name="Horton D.L."/>
            <person name="Alikhan N.F."/>
            <person name="Baker D."/>
            <person name="Gharbi K."/>
            <person name="Hall N."/>
            <person name="Watson M."/>
            <person name="Adriaenssens E.M."/>
            <person name="Foster-Nyarko E."/>
            <person name="Jarju S."/>
            <person name="Secka A."/>
            <person name="Antonio M."/>
            <person name="Oren A."/>
            <person name="Chaudhuri R.R."/>
            <person name="La Ragione R."/>
            <person name="Hildebrand F."/>
            <person name="Pallen M.J."/>
        </authorList>
    </citation>
    <scope>NUCLEOTIDE SEQUENCE</scope>
    <source>
        <strain evidence="2">ChiGjej6B6-1540</strain>
    </source>
</reference>
<dbReference type="AlphaFoldDB" id="A0A9D1RUH5"/>
<dbReference type="CDD" id="cd04301">
    <property type="entry name" value="NAT_SF"/>
    <property type="match status" value="1"/>
</dbReference>
<gene>
    <name evidence="2" type="ORF">H9868_04430</name>
</gene>
<proteinExistence type="predicted"/>
<reference evidence="2" key="2">
    <citation type="submission" date="2021-04" db="EMBL/GenBank/DDBJ databases">
        <authorList>
            <person name="Gilroy R."/>
        </authorList>
    </citation>
    <scope>NUCLEOTIDE SEQUENCE</scope>
    <source>
        <strain evidence="2">ChiGjej6B6-1540</strain>
    </source>
</reference>
<dbReference type="GO" id="GO:0034069">
    <property type="term" value="F:aminoglycoside N-acetyltransferase activity"/>
    <property type="evidence" value="ECO:0007669"/>
    <property type="project" value="TreeGrafter"/>
</dbReference>
<dbReference type="PROSITE" id="PS51186">
    <property type="entry name" value="GNAT"/>
    <property type="match status" value="1"/>
</dbReference>
<name>A0A9D1RUH5_9FIRM</name>
<organism evidence="2 3">
    <name type="scientific">Candidatus Flavonifractor merdipullorum</name>
    <dbReference type="NCBI Taxonomy" id="2838590"/>
    <lineage>
        <taxon>Bacteria</taxon>
        <taxon>Bacillati</taxon>
        <taxon>Bacillota</taxon>
        <taxon>Clostridia</taxon>
        <taxon>Eubacteriales</taxon>
        <taxon>Oscillospiraceae</taxon>
        <taxon>Flavonifractor</taxon>
    </lineage>
</organism>
<evidence type="ECO:0000313" key="2">
    <source>
        <dbReference type="EMBL" id="HIW93770.1"/>
    </source>
</evidence>
<dbReference type="Pfam" id="PF13527">
    <property type="entry name" value="Acetyltransf_9"/>
    <property type="match status" value="1"/>
</dbReference>
<dbReference type="PANTHER" id="PTHR37817">
    <property type="entry name" value="N-ACETYLTRANSFERASE EIS"/>
    <property type="match status" value="1"/>
</dbReference>
<protein>
    <submittedName>
        <fullName evidence="2">GNAT family N-acetyltransferase</fullName>
    </submittedName>
</protein>
<dbReference type="PANTHER" id="PTHR37817:SF1">
    <property type="entry name" value="N-ACETYLTRANSFERASE EIS"/>
    <property type="match status" value="1"/>
</dbReference>
<dbReference type="InterPro" id="IPR016181">
    <property type="entry name" value="Acyl_CoA_acyltransferase"/>
</dbReference>
<evidence type="ECO:0000313" key="3">
    <source>
        <dbReference type="Proteomes" id="UP000824192"/>
    </source>
</evidence>
<sequence>MHIRSASPADEASFCSLWQRAFGDSEEFARFVFTRYAGSRHIYIAEEGGVFAAMLCAIPGSLGDHPGVYLYGLATEPEFRRQGIMSALIEWTCRAERTRSAQFALLVPAGSGLFDYYAKRGFRTAFYRCMELIPRPARPAPVCTLRAPRAAAYFDLQETFLPAGRFLFNPSPRRAIISALSTDGAQVVETAEGFGLFAPDEGGNMVCWELGAPSYEAASGVLAAAADALELPMIACRLPWPSPAAPHAPPHPYAMVRFLDAAFDLGEAPYLALDLGI</sequence>
<dbReference type="InterPro" id="IPR051554">
    <property type="entry name" value="Acetyltransferase_Eis"/>
</dbReference>
<dbReference type="EMBL" id="DXGA01000096">
    <property type="protein sequence ID" value="HIW93770.1"/>
    <property type="molecule type" value="Genomic_DNA"/>
</dbReference>